<reference evidence="1 2" key="1">
    <citation type="submission" date="2017-06" db="EMBL/GenBank/DDBJ databases">
        <title>Description of Rhodopirellula bahusiensis sp. nov.</title>
        <authorList>
            <person name="Kizina J."/>
            <person name="Harder J."/>
        </authorList>
    </citation>
    <scope>NUCLEOTIDE SEQUENCE [LARGE SCALE GENOMIC DNA]</scope>
    <source>
        <strain evidence="1 2">SWK21</strain>
    </source>
</reference>
<keyword evidence="2" id="KW-1185">Reference proteome</keyword>
<dbReference type="EMBL" id="NIZW01000035">
    <property type="protein sequence ID" value="PHQ31966.1"/>
    <property type="molecule type" value="Genomic_DNA"/>
</dbReference>
<protein>
    <submittedName>
        <fullName evidence="1">Uncharacterized protein</fullName>
    </submittedName>
</protein>
<dbReference type="AlphaFoldDB" id="A0A2G1VYU7"/>
<name>A0A2G1VYU7_9BACT</name>
<sequence length="130" mass="14226">MPLISTPTPRRIHHRHPQPTRRGLAALGLVLALALLVGTFAIATGGRATQSRRHDLHHQSIALLESAIQTAQSLGEELESDLRLPVDEGAAVWIDVKVITSDDQPNQIEATLVRNNRPGMSIRRPQRGNS</sequence>
<gene>
    <name evidence="1" type="ORF">CEE69_28310</name>
</gene>
<evidence type="ECO:0000313" key="2">
    <source>
        <dbReference type="Proteomes" id="UP000225740"/>
    </source>
</evidence>
<dbReference type="Proteomes" id="UP000225740">
    <property type="component" value="Unassembled WGS sequence"/>
</dbReference>
<proteinExistence type="predicted"/>
<evidence type="ECO:0000313" key="1">
    <source>
        <dbReference type="EMBL" id="PHQ31966.1"/>
    </source>
</evidence>
<dbReference type="OrthoDB" id="277262at2"/>
<organism evidence="1 2">
    <name type="scientific">Rhodopirellula bahusiensis</name>
    <dbReference type="NCBI Taxonomy" id="2014065"/>
    <lineage>
        <taxon>Bacteria</taxon>
        <taxon>Pseudomonadati</taxon>
        <taxon>Planctomycetota</taxon>
        <taxon>Planctomycetia</taxon>
        <taxon>Pirellulales</taxon>
        <taxon>Pirellulaceae</taxon>
        <taxon>Rhodopirellula</taxon>
    </lineage>
</organism>
<accession>A0A2G1VYU7</accession>
<comment type="caution">
    <text evidence="1">The sequence shown here is derived from an EMBL/GenBank/DDBJ whole genome shotgun (WGS) entry which is preliminary data.</text>
</comment>